<protein>
    <recommendedName>
        <fullName evidence="4">dihydropteroate synthase</fullName>
        <ecNumber evidence="4">2.5.1.15</ecNumber>
    </recommendedName>
</protein>
<dbReference type="PROSITE" id="PS00793">
    <property type="entry name" value="DHPS_2"/>
    <property type="match status" value="1"/>
</dbReference>
<dbReference type="Pfam" id="PF00809">
    <property type="entry name" value="Pterin_bind"/>
    <property type="match status" value="1"/>
</dbReference>
<dbReference type="GO" id="GO:0046654">
    <property type="term" value="P:tetrahydrofolate biosynthetic process"/>
    <property type="evidence" value="ECO:0007669"/>
    <property type="project" value="TreeGrafter"/>
</dbReference>
<dbReference type="Gene3D" id="3.20.20.20">
    <property type="entry name" value="Dihydropteroate synthase-like"/>
    <property type="match status" value="1"/>
</dbReference>
<dbReference type="Proteomes" id="UP000094501">
    <property type="component" value="Unassembled WGS sequence"/>
</dbReference>
<evidence type="ECO:0000256" key="1">
    <source>
        <dbReference type="ARBA" id="ARBA00000012"/>
    </source>
</evidence>
<evidence type="ECO:0000256" key="5">
    <source>
        <dbReference type="ARBA" id="ARBA00022679"/>
    </source>
</evidence>
<evidence type="ECO:0000256" key="6">
    <source>
        <dbReference type="ARBA" id="ARBA00022723"/>
    </source>
</evidence>
<dbReference type="STRING" id="1774968.AUC68_00690"/>
<dbReference type="GO" id="GO:0004156">
    <property type="term" value="F:dihydropteroate synthase activity"/>
    <property type="evidence" value="ECO:0007669"/>
    <property type="project" value="UniProtKB-EC"/>
</dbReference>
<dbReference type="PANTHER" id="PTHR20941">
    <property type="entry name" value="FOLATE SYNTHESIS PROTEINS"/>
    <property type="match status" value="1"/>
</dbReference>
<dbReference type="GO" id="GO:0005829">
    <property type="term" value="C:cytosol"/>
    <property type="evidence" value="ECO:0007669"/>
    <property type="project" value="TreeGrafter"/>
</dbReference>
<dbReference type="InterPro" id="IPR000489">
    <property type="entry name" value="Pterin-binding_dom"/>
</dbReference>
<dbReference type="NCBIfam" id="TIGR01496">
    <property type="entry name" value="DHPS"/>
    <property type="match status" value="1"/>
</dbReference>
<comment type="catalytic activity">
    <reaction evidence="1">
        <text>(7,8-dihydropterin-6-yl)methyl diphosphate + 4-aminobenzoate = 7,8-dihydropteroate + diphosphate</text>
        <dbReference type="Rhea" id="RHEA:19949"/>
        <dbReference type="ChEBI" id="CHEBI:17836"/>
        <dbReference type="ChEBI" id="CHEBI:17839"/>
        <dbReference type="ChEBI" id="CHEBI:33019"/>
        <dbReference type="ChEBI" id="CHEBI:72950"/>
        <dbReference type="EC" id="2.5.1.15"/>
    </reaction>
</comment>
<evidence type="ECO:0000256" key="8">
    <source>
        <dbReference type="ARBA" id="ARBA00022909"/>
    </source>
</evidence>
<evidence type="ECO:0000256" key="4">
    <source>
        <dbReference type="ARBA" id="ARBA00012458"/>
    </source>
</evidence>
<name>A0A1E3W3E5_9HYPH</name>
<keyword evidence="6" id="KW-0479">Metal-binding</keyword>
<organism evidence="10 11">
    <name type="scientific">Methyloceanibacter methanicus</name>
    <dbReference type="NCBI Taxonomy" id="1774968"/>
    <lineage>
        <taxon>Bacteria</taxon>
        <taxon>Pseudomonadati</taxon>
        <taxon>Pseudomonadota</taxon>
        <taxon>Alphaproteobacteria</taxon>
        <taxon>Hyphomicrobiales</taxon>
        <taxon>Hyphomicrobiaceae</taxon>
        <taxon>Methyloceanibacter</taxon>
    </lineage>
</organism>
<dbReference type="RefSeq" id="WP_069436560.1">
    <property type="nucleotide sequence ID" value="NZ_LPWG01000007.1"/>
</dbReference>
<dbReference type="CDD" id="cd00739">
    <property type="entry name" value="DHPS"/>
    <property type="match status" value="1"/>
</dbReference>
<dbReference type="InterPro" id="IPR045031">
    <property type="entry name" value="DHP_synth-like"/>
</dbReference>
<feature type="domain" description="Pterin-binding" evidence="9">
    <location>
        <begin position="91"/>
        <end position="344"/>
    </location>
</feature>
<dbReference type="PROSITE" id="PS50972">
    <property type="entry name" value="PTERIN_BINDING"/>
    <property type="match status" value="1"/>
</dbReference>
<gene>
    <name evidence="10" type="ORF">AUC68_00690</name>
</gene>
<proteinExistence type="predicted"/>
<dbReference type="GO" id="GO:0046656">
    <property type="term" value="P:folic acid biosynthetic process"/>
    <property type="evidence" value="ECO:0007669"/>
    <property type="project" value="UniProtKB-KW"/>
</dbReference>
<evidence type="ECO:0000313" key="11">
    <source>
        <dbReference type="Proteomes" id="UP000094501"/>
    </source>
</evidence>
<evidence type="ECO:0000256" key="7">
    <source>
        <dbReference type="ARBA" id="ARBA00022842"/>
    </source>
</evidence>
<comment type="pathway">
    <text evidence="3">Cofactor biosynthesis; tetrahydrofolate biosynthesis; 7,8-dihydrofolate from 2-amino-4-hydroxy-6-hydroxymethyl-7,8-dihydropteridine diphosphate and 4-aminobenzoate: step 1/2.</text>
</comment>
<dbReference type="InterPro" id="IPR006390">
    <property type="entry name" value="DHP_synth_dom"/>
</dbReference>
<comment type="caution">
    <text evidence="10">The sequence shown here is derived from an EMBL/GenBank/DDBJ whole genome shotgun (WGS) entry which is preliminary data.</text>
</comment>
<evidence type="ECO:0000256" key="2">
    <source>
        <dbReference type="ARBA" id="ARBA00001946"/>
    </source>
</evidence>
<evidence type="ECO:0000313" key="10">
    <source>
        <dbReference type="EMBL" id="ODS00329.1"/>
    </source>
</evidence>
<accession>A0A1E3W3E5</accession>
<keyword evidence="11" id="KW-1185">Reference proteome</keyword>
<evidence type="ECO:0000259" key="9">
    <source>
        <dbReference type="PROSITE" id="PS50972"/>
    </source>
</evidence>
<dbReference type="PANTHER" id="PTHR20941:SF1">
    <property type="entry name" value="FOLIC ACID SYNTHESIS PROTEIN FOL1"/>
    <property type="match status" value="1"/>
</dbReference>
<dbReference type="EC" id="2.5.1.15" evidence="4"/>
<keyword evidence="5" id="KW-0808">Transferase</keyword>
<sequence>MADGKIYLRPLGFVYGPQADAAIEDGLALPLAGGPIAFTGVELIEGAPGKSKAYIFSASALGEAGDPDLRSRLDLVTRPRPPFAGLDLSRPTLMGIVNVTPDSFSDGGLYNETEGAVAHAAELIKDGAAIVDIGGESTRPGSETVASEDELARVLPVLEGLKGTHAAISIDTRKAEVARAAAKAGAKIFNDVSAFTYDPDSLQVAVETGLDVVLMHAQGEPKTMQDNPTYADVVLEVFDYLEARIETCVAAGLPASRIAADPGLGFGKTLEHNLALFANVSLFHGLGVPLLIGASRKQFIRRFGQAAEPRAREPGSHAAAIASASQGAQLFRVHDVAGTSQALGVWRAAMFGSET</sequence>
<keyword evidence="7" id="KW-0460">Magnesium</keyword>
<comment type="cofactor">
    <cofactor evidence="2">
        <name>Mg(2+)</name>
        <dbReference type="ChEBI" id="CHEBI:18420"/>
    </cofactor>
</comment>
<dbReference type="InterPro" id="IPR011005">
    <property type="entry name" value="Dihydropteroate_synth-like_sf"/>
</dbReference>
<evidence type="ECO:0000256" key="3">
    <source>
        <dbReference type="ARBA" id="ARBA00004763"/>
    </source>
</evidence>
<dbReference type="AlphaFoldDB" id="A0A1E3W3E5"/>
<dbReference type="SUPFAM" id="SSF51717">
    <property type="entry name" value="Dihydropteroate synthetase-like"/>
    <property type="match status" value="1"/>
</dbReference>
<keyword evidence="8" id="KW-0289">Folate biosynthesis</keyword>
<dbReference type="OrthoDB" id="9811744at2"/>
<dbReference type="PROSITE" id="PS00792">
    <property type="entry name" value="DHPS_1"/>
    <property type="match status" value="1"/>
</dbReference>
<dbReference type="EMBL" id="LPWG01000007">
    <property type="protein sequence ID" value="ODS00329.1"/>
    <property type="molecule type" value="Genomic_DNA"/>
</dbReference>
<dbReference type="GO" id="GO:0046872">
    <property type="term" value="F:metal ion binding"/>
    <property type="evidence" value="ECO:0007669"/>
    <property type="project" value="UniProtKB-KW"/>
</dbReference>
<reference evidence="10 11" key="1">
    <citation type="journal article" date="2016" name="Environ. Microbiol.">
        <title>New Methyloceanibacter diversity from North Sea sediments includes methanotroph containing solely the soluble methane monooxygenase.</title>
        <authorList>
            <person name="Vekeman B."/>
            <person name="Kerckhof F.M."/>
            <person name="Cremers G."/>
            <person name="de Vos P."/>
            <person name="Vandamme P."/>
            <person name="Boon N."/>
            <person name="Op den Camp H.J."/>
            <person name="Heylen K."/>
        </authorList>
    </citation>
    <scope>NUCLEOTIDE SEQUENCE [LARGE SCALE GENOMIC DNA]</scope>
    <source>
        <strain evidence="10 11">R-67174</strain>
    </source>
</reference>